<protein>
    <recommendedName>
        <fullName evidence="3">Phage head morphogenesis domain-containing protein</fullName>
    </recommendedName>
</protein>
<dbReference type="Proteomes" id="UP000638043">
    <property type="component" value="Unassembled WGS sequence"/>
</dbReference>
<gene>
    <name evidence="1" type="ORF">GCM10010910_01270</name>
</gene>
<evidence type="ECO:0000313" key="2">
    <source>
        <dbReference type="Proteomes" id="UP000638043"/>
    </source>
</evidence>
<dbReference type="EMBL" id="BMMQ01000001">
    <property type="protein sequence ID" value="GGO59101.1"/>
    <property type="molecule type" value="Genomic_DNA"/>
</dbReference>
<name>A0ABQ2MUZ1_9MICO</name>
<reference evidence="2" key="1">
    <citation type="journal article" date="2019" name="Int. J. Syst. Evol. Microbiol.">
        <title>The Global Catalogue of Microorganisms (GCM) 10K type strain sequencing project: providing services to taxonomists for standard genome sequencing and annotation.</title>
        <authorList>
            <consortium name="The Broad Institute Genomics Platform"/>
            <consortium name="The Broad Institute Genome Sequencing Center for Infectious Disease"/>
            <person name="Wu L."/>
            <person name="Ma J."/>
        </authorList>
    </citation>
    <scope>NUCLEOTIDE SEQUENCE [LARGE SCALE GENOMIC DNA]</scope>
    <source>
        <strain evidence="2">CGMCC 4.7181</strain>
    </source>
</reference>
<keyword evidence="2" id="KW-1185">Reference proteome</keyword>
<evidence type="ECO:0008006" key="3">
    <source>
        <dbReference type="Google" id="ProtNLM"/>
    </source>
</evidence>
<dbReference type="RefSeq" id="WP_188699405.1">
    <property type="nucleotide sequence ID" value="NZ_BMMQ01000001.1"/>
</dbReference>
<organism evidence="1 2">
    <name type="scientific">Microbacterium nanhaiense</name>
    <dbReference type="NCBI Taxonomy" id="1301026"/>
    <lineage>
        <taxon>Bacteria</taxon>
        <taxon>Bacillati</taxon>
        <taxon>Actinomycetota</taxon>
        <taxon>Actinomycetes</taxon>
        <taxon>Micrococcales</taxon>
        <taxon>Microbacteriaceae</taxon>
        <taxon>Microbacterium</taxon>
    </lineage>
</organism>
<sequence>MMLPRASADQYRIQQGISTTTASAVSKLWRRMGDDFDESWESIGPKITGVVEAGRKAAVAQALPYTSLVLQETNQVDTPVGELDPNVFLSTAPDGRDLVSLYDESIVKAKTAVATGETADAALGQAGRWLTMVTLTTLADTRREVYSADIAQRPTVTGYTRMLNPPSCGRCTILAGKWFRWNEGFQRHPRCDCQHIPASENVAGDLRTDPYKYFESLSKEEQEAVFGRSQARAVREGADIYRVVNFNGKRGLPTAASARRSGITRRMTIDDILRTAGTRTNAIRMMREAGYIRDRGQVAIARSPGVLSDAQIIAAGRGRGLYTLGGQTLTTNRAARFDAVSTGERDILRRSTMTAAERRLYDAHYRLQYALTNGSVPRSIGRSSADLYANAIPATPARIEELREALRRQISSLNDPRTPDSVRRLAAALGLV</sequence>
<proteinExistence type="predicted"/>
<accession>A0ABQ2MUZ1</accession>
<comment type="caution">
    <text evidence="1">The sequence shown here is derived from an EMBL/GenBank/DDBJ whole genome shotgun (WGS) entry which is preliminary data.</text>
</comment>
<evidence type="ECO:0000313" key="1">
    <source>
        <dbReference type="EMBL" id="GGO59101.1"/>
    </source>
</evidence>